<evidence type="ECO:0000256" key="1">
    <source>
        <dbReference type="SAM" id="MobiDB-lite"/>
    </source>
</evidence>
<dbReference type="EMBL" id="LVWI01000096">
    <property type="protein sequence ID" value="OKP78736.1"/>
    <property type="molecule type" value="Genomic_DNA"/>
</dbReference>
<keyword evidence="3" id="KW-1185">Reference proteome</keyword>
<proteinExistence type="predicted"/>
<feature type="compositionally biased region" description="Basic and acidic residues" evidence="1">
    <location>
        <begin position="80"/>
        <end position="94"/>
    </location>
</feature>
<feature type="region of interest" description="Disordered" evidence="1">
    <location>
        <begin position="1"/>
        <end position="42"/>
    </location>
</feature>
<evidence type="ECO:0000313" key="3">
    <source>
        <dbReference type="Proteomes" id="UP000186058"/>
    </source>
</evidence>
<gene>
    <name evidence="2" type="ORF">A3844_28910</name>
</gene>
<sequence>MTQTPRDRTLYPDTPAPTPTEEYETKTNSRKPFFTGYKPQFIGPRKETSAADKLLRLDAERMVKQHEDAMRNPKGAPAPKEGDTNDTRIRSQRP</sequence>
<organism evidence="2 3">
    <name type="scientific">Paenibacillus helianthi</name>
    <dbReference type="NCBI Taxonomy" id="1349432"/>
    <lineage>
        <taxon>Bacteria</taxon>
        <taxon>Bacillati</taxon>
        <taxon>Bacillota</taxon>
        <taxon>Bacilli</taxon>
        <taxon>Bacillales</taxon>
        <taxon>Paenibacillaceae</taxon>
        <taxon>Paenibacillus</taxon>
    </lineage>
</organism>
<feature type="compositionally biased region" description="Basic and acidic residues" evidence="1">
    <location>
        <begin position="62"/>
        <end position="71"/>
    </location>
</feature>
<feature type="region of interest" description="Disordered" evidence="1">
    <location>
        <begin position="62"/>
        <end position="94"/>
    </location>
</feature>
<reference evidence="2 3" key="1">
    <citation type="submission" date="2016-03" db="EMBL/GenBank/DDBJ databases">
        <authorList>
            <person name="Sant'Anna F.H."/>
            <person name="Ambrosini A."/>
            <person name="Souza R."/>
            <person name="Bach E."/>
            <person name="Fernandes G."/>
            <person name="Balsanelli E."/>
            <person name="Baura V.A."/>
            <person name="Souza E.M."/>
            <person name="Passaglia L."/>
        </authorList>
    </citation>
    <scope>NUCLEOTIDE SEQUENCE [LARGE SCALE GENOMIC DNA]</scope>
    <source>
        <strain evidence="2 3">P26E</strain>
    </source>
</reference>
<feature type="compositionally biased region" description="Basic and acidic residues" evidence="1">
    <location>
        <begin position="1"/>
        <end position="10"/>
    </location>
</feature>
<accession>A0ABX3EFL0</accession>
<protein>
    <submittedName>
        <fullName evidence="2">Uncharacterized protein</fullName>
    </submittedName>
</protein>
<dbReference type="Proteomes" id="UP000186058">
    <property type="component" value="Unassembled WGS sequence"/>
</dbReference>
<comment type="caution">
    <text evidence="2">The sequence shown here is derived from an EMBL/GenBank/DDBJ whole genome shotgun (WGS) entry which is preliminary data.</text>
</comment>
<name>A0ABX3EFL0_9BACL</name>
<evidence type="ECO:0000313" key="2">
    <source>
        <dbReference type="EMBL" id="OKP78736.1"/>
    </source>
</evidence>